<comment type="similarity">
    <text evidence="2">Belongs to the TVP18 family.</text>
</comment>
<dbReference type="Proteomes" id="UP000070444">
    <property type="component" value="Unassembled WGS sequence"/>
</dbReference>
<evidence type="ECO:0000256" key="4">
    <source>
        <dbReference type="ARBA" id="ARBA00022989"/>
    </source>
</evidence>
<keyword evidence="8" id="KW-1185">Reference proteome</keyword>
<evidence type="ECO:0000313" key="8">
    <source>
        <dbReference type="Proteomes" id="UP000070444"/>
    </source>
</evidence>
<dbReference type="Pfam" id="PF10233">
    <property type="entry name" value="Cg6151-P"/>
    <property type="match status" value="1"/>
</dbReference>
<dbReference type="EMBL" id="KQ964588">
    <property type="protein sequence ID" value="KXN68216.1"/>
    <property type="molecule type" value="Genomic_DNA"/>
</dbReference>
<accession>A0A137NZG5</accession>
<evidence type="ECO:0000256" key="3">
    <source>
        <dbReference type="ARBA" id="ARBA00022692"/>
    </source>
</evidence>
<dbReference type="OrthoDB" id="5591789at2759"/>
<dbReference type="GO" id="GO:0000139">
    <property type="term" value="C:Golgi membrane"/>
    <property type="evidence" value="ECO:0007669"/>
    <property type="project" value="TreeGrafter"/>
</dbReference>
<reference evidence="7 8" key="1">
    <citation type="journal article" date="2015" name="Genome Biol. Evol.">
        <title>Phylogenomic analyses indicate that early fungi evolved digesting cell walls of algal ancestors of land plants.</title>
        <authorList>
            <person name="Chang Y."/>
            <person name="Wang S."/>
            <person name="Sekimoto S."/>
            <person name="Aerts A.L."/>
            <person name="Choi C."/>
            <person name="Clum A."/>
            <person name="LaButti K.M."/>
            <person name="Lindquist E.A."/>
            <person name="Yee Ngan C."/>
            <person name="Ohm R.A."/>
            <person name="Salamov A.A."/>
            <person name="Grigoriev I.V."/>
            <person name="Spatafora J.W."/>
            <person name="Berbee M.L."/>
        </authorList>
    </citation>
    <scope>NUCLEOTIDE SEQUENCE [LARGE SCALE GENOMIC DNA]</scope>
    <source>
        <strain evidence="7 8">NRRL 28638</strain>
    </source>
</reference>
<evidence type="ECO:0000256" key="1">
    <source>
        <dbReference type="ARBA" id="ARBA00004127"/>
    </source>
</evidence>
<dbReference type="OMA" id="IYAQWLG"/>
<keyword evidence="4 6" id="KW-1133">Transmembrane helix</keyword>
<protein>
    <recommendedName>
        <fullName evidence="9">Golgi apparatus membrane protein TVP18</fullName>
    </recommendedName>
</protein>
<dbReference type="AlphaFoldDB" id="A0A137NZG5"/>
<sequence length="152" mass="16614">MGFTDNLKEEIKSGKFTIYGQWVGLISGLILIIFGVVYIFSSLLVWAVISITAGVIVLFLEIPLFIKIFRTGERFEGFLNIFENNYFRASLYCGFAVANMLSCIQYVSSLIIGGVLLAISGICYALAGLKHQDRTTSKLTGGDGITGFATMV</sequence>
<dbReference type="PANTHER" id="PTHR13314">
    <property type="entry name" value="CALCIUM CHANNEL FLOWER HOMOLOG"/>
    <property type="match status" value="1"/>
</dbReference>
<feature type="transmembrane region" description="Helical" evidence="6">
    <location>
        <begin position="46"/>
        <end position="66"/>
    </location>
</feature>
<keyword evidence="5 6" id="KW-0472">Membrane</keyword>
<feature type="transmembrane region" description="Helical" evidence="6">
    <location>
        <begin position="21"/>
        <end position="40"/>
    </location>
</feature>
<comment type="subcellular location">
    <subcellularLocation>
        <location evidence="1">Endomembrane system</location>
        <topology evidence="1">Multi-pass membrane protein</topology>
    </subcellularLocation>
</comment>
<dbReference type="SMART" id="SM01077">
    <property type="entry name" value="Cg6151-P"/>
    <property type="match status" value="1"/>
</dbReference>
<evidence type="ECO:0000256" key="6">
    <source>
        <dbReference type="SAM" id="Phobius"/>
    </source>
</evidence>
<keyword evidence="3 6" id="KW-0812">Transmembrane</keyword>
<evidence type="ECO:0000313" key="7">
    <source>
        <dbReference type="EMBL" id="KXN68216.1"/>
    </source>
</evidence>
<gene>
    <name evidence="7" type="ORF">CONCODRAFT_79846</name>
</gene>
<evidence type="ECO:0008006" key="9">
    <source>
        <dbReference type="Google" id="ProtNLM"/>
    </source>
</evidence>
<dbReference type="STRING" id="796925.A0A137NZG5"/>
<dbReference type="PANTHER" id="PTHR13314:SF2">
    <property type="entry name" value="CALCIUM CHANNEL FLOWER HOMOLOG"/>
    <property type="match status" value="1"/>
</dbReference>
<dbReference type="GO" id="GO:0016192">
    <property type="term" value="P:vesicle-mediated transport"/>
    <property type="evidence" value="ECO:0007669"/>
    <property type="project" value="TreeGrafter"/>
</dbReference>
<evidence type="ECO:0000256" key="5">
    <source>
        <dbReference type="ARBA" id="ARBA00023136"/>
    </source>
</evidence>
<name>A0A137NZG5_CONC2</name>
<evidence type="ECO:0000256" key="2">
    <source>
        <dbReference type="ARBA" id="ARBA00005738"/>
    </source>
</evidence>
<feature type="transmembrane region" description="Helical" evidence="6">
    <location>
        <begin position="110"/>
        <end position="129"/>
    </location>
</feature>
<proteinExistence type="inferred from homology"/>
<organism evidence="7 8">
    <name type="scientific">Conidiobolus coronatus (strain ATCC 28846 / CBS 209.66 / NRRL 28638)</name>
    <name type="common">Delacroixia coronata</name>
    <dbReference type="NCBI Taxonomy" id="796925"/>
    <lineage>
        <taxon>Eukaryota</taxon>
        <taxon>Fungi</taxon>
        <taxon>Fungi incertae sedis</taxon>
        <taxon>Zoopagomycota</taxon>
        <taxon>Entomophthoromycotina</taxon>
        <taxon>Entomophthoromycetes</taxon>
        <taxon>Entomophthorales</taxon>
        <taxon>Ancylistaceae</taxon>
        <taxon>Conidiobolus</taxon>
    </lineage>
</organism>
<dbReference type="InterPro" id="IPR019365">
    <property type="entry name" value="TVP18/Ca-channel_flower"/>
</dbReference>